<feature type="region of interest" description="Disordered" evidence="1">
    <location>
        <begin position="139"/>
        <end position="164"/>
    </location>
</feature>
<dbReference type="AlphaFoldDB" id="A0A7R9MSQ4"/>
<evidence type="ECO:0000313" key="2">
    <source>
        <dbReference type="EMBL" id="CAD7665707.1"/>
    </source>
</evidence>
<evidence type="ECO:0000313" key="3">
    <source>
        <dbReference type="Proteomes" id="UP000728032"/>
    </source>
</evidence>
<dbReference type="Proteomes" id="UP000728032">
    <property type="component" value="Unassembled WGS sequence"/>
</dbReference>
<name>A0A7R9MSQ4_9ACAR</name>
<feature type="region of interest" description="Disordered" evidence="1">
    <location>
        <begin position="1"/>
        <end position="34"/>
    </location>
</feature>
<sequence>MASKQHKRFAPPLKTSSNTSTPVTTDTTDTGDKRAIGAPIATPAITPCNGFRFLTASGKELTLCHQLIQTMADTMNVQLDDKTQQLMANDNQLVPKVDANDVNNCLMTSMALSDEELFRCLESDSDWIAKTCDELNDNQRSAKRSTLEPMVCGSNQKKSRLDEL</sequence>
<keyword evidence="3" id="KW-1185">Reference proteome</keyword>
<reference evidence="2" key="1">
    <citation type="submission" date="2020-11" db="EMBL/GenBank/DDBJ databases">
        <authorList>
            <person name="Tran Van P."/>
        </authorList>
    </citation>
    <scope>NUCLEOTIDE SEQUENCE</scope>
</reference>
<dbReference type="EMBL" id="OC963337">
    <property type="protein sequence ID" value="CAD7665707.1"/>
    <property type="molecule type" value="Genomic_DNA"/>
</dbReference>
<feature type="compositionally biased region" description="Low complexity" evidence="1">
    <location>
        <begin position="15"/>
        <end position="28"/>
    </location>
</feature>
<evidence type="ECO:0000256" key="1">
    <source>
        <dbReference type="SAM" id="MobiDB-lite"/>
    </source>
</evidence>
<gene>
    <name evidence="2" type="ORF">ONB1V03_LOCUS22264</name>
</gene>
<protein>
    <submittedName>
        <fullName evidence="2">Uncharacterized protein</fullName>
    </submittedName>
</protein>
<proteinExistence type="predicted"/>
<accession>A0A7R9MSQ4</accession>
<dbReference type="EMBL" id="CAJPVJ010048512">
    <property type="protein sequence ID" value="CAG2182843.1"/>
    <property type="molecule type" value="Genomic_DNA"/>
</dbReference>
<organism evidence="2">
    <name type="scientific">Oppiella nova</name>
    <dbReference type="NCBI Taxonomy" id="334625"/>
    <lineage>
        <taxon>Eukaryota</taxon>
        <taxon>Metazoa</taxon>
        <taxon>Ecdysozoa</taxon>
        <taxon>Arthropoda</taxon>
        <taxon>Chelicerata</taxon>
        <taxon>Arachnida</taxon>
        <taxon>Acari</taxon>
        <taxon>Acariformes</taxon>
        <taxon>Sarcoptiformes</taxon>
        <taxon>Oribatida</taxon>
        <taxon>Brachypylina</taxon>
        <taxon>Oppioidea</taxon>
        <taxon>Oppiidae</taxon>
        <taxon>Oppiella</taxon>
    </lineage>
</organism>